<protein>
    <submittedName>
        <fullName evidence="4">Forkhead box J1-5</fullName>
    </submittedName>
</protein>
<dbReference type="Pfam" id="PF00250">
    <property type="entry name" value="Forkhead"/>
    <property type="match status" value="1"/>
</dbReference>
<dbReference type="SUPFAM" id="SSF46785">
    <property type="entry name" value="Winged helix' DNA-binding domain"/>
    <property type="match status" value="1"/>
</dbReference>
<dbReference type="PROSITE" id="PS50039">
    <property type="entry name" value="FORK_HEAD_3"/>
    <property type="match status" value="1"/>
</dbReference>
<evidence type="ECO:0000256" key="2">
    <source>
        <dbReference type="PROSITE-ProRule" id="PRU00089"/>
    </source>
</evidence>
<evidence type="ECO:0000313" key="4">
    <source>
        <dbReference type="EMBL" id="DAD52845.1"/>
    </source>
</evidence>
<dbReference type="PANTHER" id="PTHR46805">
    <property type="entry name" value="FORKHEAD BOX PROTEIN J1"/>
    <property type="match status" value="1"/>
</dbReference>
<accession>A0A823A376</accession>
<feature type="DNA-binding region" description="Fork-head" evidence="2">
    <location>
        <begin position="149"/>
        <end position="239"/>
    </location>
</feature>
<evidence type="ECO:0000256" key="1">
    <source>
        <dbReference type="ARBA" id="ARBA00023125"/>
    </source>
</evidence>
<dbReference type="GO" id="GO:0000978">
    <property type="term" value="F:RNA polymerase II cis-regulatory region sequence-specific DNA binding"/>
    <property type="evidence" value="ECO:0007669"/>
    <property type="project" value="TreeGrafter"/>
</dbReference>
<sequence>MISETRLGLAEKFRQNWQTQYPCSMIEKSETRNFHQNFLKRNNRNFNQSFFGGNHNDNEDDSLTNLNWLQNLNLFNMSQTQPPLSPSPTHQMTMPSPQFPLSMNPMNQLNRIIPQYFESSSLYAEVAMNLEFMNDEASVHFFRMNNQLRPPFSDINLISMAIHSYNKMKVSFPEICQWIEETFPYYKSLSDDWKTGIKNHLTLSKCFQKVPRRRDETEKGGFWRFSNEFLNYLERNRIQTLSGVNFDNRINHDNANPSNDITYKFGKIINRKRTMNKFVTQDENENSAFRIPKKKWFSNEMIDFQNGKSILIHNKANNNSNNMDNIHHGIRECKPRESLLLQYQDGSLCNINQMNLAINSCANESMSNIGISVLANSDLSRLQESNELFHQNIMCNQINPIVTASQSPCPEQVTEEEFLSGQAFTNNYITLNTNADSLPSMLDTQTNYSHNDFNISDLSITGIGLKPPEWWNQSFSASQISLSKFNCSFRSVTVANNGEQISPFCIGIDEDHHGLWSSNDISNLSELDVLFGLS</sequence>
<name>A0A823A376_SCHMD</name>
<dbReference type="PRINTS" id="PR00053">
    <property type="entry name" value="FORKHEAD"/>
</dbReference>
<dbReference type="AlphaFoldDB" id="A0A823A376"/>
<dbReference type="Gene3D" id="1.10.10.10">
    <property type="entry name" value="Winged helix-like DNA-binding domain superfamily/Winged helix DNA-binding domain"/>
    <property type="match status" value="1"/>
</dbReference>
<dbReference type="EMBL" id="BK013017">
    <property type="protein sequence ID" value="DAD52845.1"/>
    <property type="molecule type" value="mRNA"/>
</dbReference>
<keyword evidence="1 2" id="KW-0238">DNA-binding</keyword>
<dbReference type="InterPro" id="IPR001766">
    <property type="entry name" value="Fork_head_dom"/>
</dbReference>
<dbReference type="InterPro" id="IPR047513">
    <property type="entry name" value="FOXJ1"/>
</dbReference>
<reference evidence="4" key="1">
    <citation type="journal article" name="Sci. Rep.">
        <title>Analysis of Fox genes in Schmidtea mediterranea reveals new families and a conserved role of Smed-foxO in controlling cell death.</title>
        <authorList>
            <person name="Pascual-Carreras E."/>
            <person name="Herrera-Ubeda C."/>
            <person name="Rossello M."/>
            <person name="Coronel-Cordoba P."/>
            <person name="Garcia-Fernandez J."/>
            <person name="Salo E."/>
            <person name="Adell T."/>
        </authorList>
    </citation>
    <scope>NUCLEOTIDE SEQUENCE</scope>
</reference>
<dbReference type="SMART" id="SM00339">
    <property type="entry name" value="FH"/>
    <property type="match status" value="1"/>
</dbReference>
<dbReference type="PANTHER" id="PTHR46805:SF1">
    <property type="entry name" value="FORKHEAD BOX PROTEIN J1"/>
    <property type="match status" value="1"/>
</dbReference>
<dbReference type="GO" id="GO:0000981">
    <property type="term" value="F:DNA-binding transcription factor activity, RNA polymerase II-specific"/>
    <property type="evidence" value="ECO:0007669"/>
    <property type="project" value="TreeGrafter"/>
</dbReference>
<dbReference type="InterPro" id="IPR036390">
    <property type="entry name" value="WH_DNA-bd_sf"/>
</dbReference>
<feature type="domain" description="Fork-head" evidence="3">
    <location>
        <begin position="149"/>
        <end position="239"/>
    </location>
</feature>
<gene>
    <name evidence="4" type="primary">foxJ1-5</name>
</gene>
<dbReference type="OrthoDB" id="10029558at2759"/>
<organism evidence="4">
    <name type="scientific">Schmidtea mediterranea</name>
    <name type="common">Freshwater planarian flatworm</name>
    <dbReference type="NCBI Taxonomy" id="79327"/>
    <lineage>
        <taxon>Eukaryota</taxon>
        <taxon>Metazoa</taxon>
        <taxon>Spiralia</taxon>
        <taxon>Lophotrochozoa</taxon>
        <taxon>Platyhelminthes</taxon>
        <taxon>Rhabditophora</taxon>
        <taxon>Seriata</taxon>
        <taxon>Tricladida</taxon>
        <taxon>Continenticola</taxon>
        <taxon>Geoplanoidea</taxon>
        <taxon>Dugesiidae</taxon>
        <taxon>Schmidtea</taxon>
    </lineage>
</organism>
<dbReference type="GO" id="GO:0005634">
    <property type="term" value="C:nucleus"/>
    <property type="evidence" value="ECO:0007669"/>
    <property type="project" value="UniProtKB-SubCell"/>
</dbReference>
<keyword evidence="2" id="KW-0539">Nucleus</keyword>
<evidence type="ECO:0000259" key="3">
    <source>
        <dbReference type="PROSITE" id="PS50039"/>
    </source>
</evidence>
<comment type="subcellular location">
    <subcellularLocation>
        <location evidence="2">Nucleus</location>
    </subcellularLocation>
</comment>
<dbReference type="InterPro" id="IPR036388">
    <property type="entry name" value="WH-like_DNA-bd_sf"/>
</dbReference>
<proteinExistence type="evidence at transcript level"/>